<sequence>MSTPSPAIPDPLSDWLSTLTWLISVQEKLGEGGFGAVYLVHVIDLKTEEKSLEAVKILTNNSNPSRMKRFNREISMMSRMNHENVVPILRIFHSSNRYPWYSMPYYEKKSIHSYMKEVGNGRTIRTSFANNYILTAARALHYAQRCHKILHRDVSLGNLIMDDQSVLVVSDWGLALDQDASIMTGDNVRMGTAMYIAPEITGSHQHTVASDIYSLGICLREMRGGLTKFAGYFERCPDEAIVELQAKMAAILPENRFKDWQEVLHWIMTKSMRPRAPPAGVNMILSPHPIVNANAIQPNPPPPVAAVIQQATVIPQQEEMDDLTKILLGIGVVAGGVGLGIGLTQLFKDDD</sequence>
<dbReference type="EMBL" id="MK072513">
    <property type="protein sequence ID" value="AYV86741.1"/>
    <property type="molecule type" value="Genomic_DNA"/>
</dbReference>
<dbReference type="Pfam" id="PF00069">
    <property type="entry name" value="Pkinase"/>
    <property type="match status" value="1"/>
</dbReference>
<gene>
    <name evidence="2" type="ORF">Sylvanvirus7_39</name>
</gene>
<dbReference type="InterPro" id="IPR000719">
    <property type="entry name" value="Prot_kinase_dom"/>
</dbReference>
<dbReference type="PROSITE" id="PS50011">
    <property type="entry name" value="PROTEIN_KINASE_DOM"/>
    <property type="match status" value="1"/>
</dbReference>
<dbReference type="PROSITE" id="PS00109">
    <property type="entry name" value="PROTEIN_KINASE_TYR"/>
    <property type="match status" value="1"/>
</dbReference>
<proteinExistence type="predicted"/>
<evidence type="ECO:0000259" key="1">
    <source>
        <dbReference type="PROSITE" id="PS50011"/>
    </source>
</evidence>
<name>A0A3G5AJP1_9VIRU</name>
<evidence type="ECO:0000313" key="2">
    <source>
        <dbReference type="EMBL" id="AYV86741.1"/>
    </source>
</evidence>
<dbReference type="PANTHER" id="PTHR44329">
    <property type="entry name" value="SERINE/THREONINE-PROTEIN KINASE TNNI3K-RELATED"/>
    <property type="match status" value="1"/>
</dbReference>
<accession>A0A3G5AJP1</accession>
<dbReference type="InterPro" id="IPR008266">
    <property type="entry name" value="Tyr_kinase_AS"/>
</dbReference>
<dbReference type="InterPro" id="IPR051681">
    <property type="entry name" value="Ser/Thr_Kinases-Pseudokinases"/>
</dbReference>
<feature type="domain" description="Protein kinase" evidence="1">
    <location>
        <begin position="23"/>
        <end position="291"/>
    </location>
</feature>
<reference evidence="2" key="1">
    <citation type="submission" date="2018-10" db="EMBL/GenBank/DDBJ databases">
        <title>Hidden diversity of soil giant viruses.</title>
        <authorList>
            <person name="Schulz F."/>
            <person name="Alteio L."/>
            <person name="Goudeau D."/>
            <person name="Ryan E.M."/>
            <person name="Malmstrom R.R."/>
            <person name="Blanchard J."/>
            <person name="Woyke T."/>
        </authorList>
    </citation>
    <scope>NUCLEOTIDE SEQUENCE</scope>
    <source>
        <strain evidence="2">SYV1</strain>
    </source>
</reference>
<dbReference type="CDD" id="cd14014">
    <property type="entry name" value="STKc_PknB_like"/>
    <property type="match status" value="1"/>
</dbReference>
<dbReference type="GO" id="GO:0004674">
    <property type="term" value="F:protein serine/threonine kinase activity"/>
    <property type="evidence" value="ECO:0007669"/>
    <property type="project" value="TreeGrafter"/>
</dbReference>
<dbReference type="InterPro" id="IPR011009">
    <property type="entry name" value="Kinase-like_dom_sf"/>
</dbReference>
<dbReference type="GO" id="GO:0005524">
    <property type="term" value="F:ATP binding"/>
    <property type="evidence" value="ECO:0007669"/>
    <property type="project" value="InterPro"/>
</dbReference>
<dbReference type="Gene3D" id="1.10.510.10">
    <property type="entry name" value="Transferase(Phosphotransferase) domain 1"/>
    <property type="match status" value="1"/>
</dbReference>
<organism evidence="2">
    <name type="scientific">Sylvanvirus sp</name>
    <dbReference type="NCBI Taxonomy" id="2487774"/>
    <lineage>
        <taxon>Viruses</taxon>
    </lineage>
</organism>
<protein>
    <recommendedName>
        <fullName evidence="1">Protein kinase domain-containing protein</fullName>
    </recommendedName>
</protein>
<dbReference type="SUPFAM" id="SSF56112">
    <property type="entry name" value="Protein kinase-like (PK-like)"/>
    <property type="match status" value="1"/>
</dbReference>